<dbReference type="Gene3D" id="2.120.10.10">
    <property type="match status" value="1"/>
</dbReference>
<protein>
    <submittedName>
        <fullName evidence="2">Sialidase family protein</fullName>
        <ecNumber evidence="2">3.2.1.-</ecNumber>
    </submittedName>
</protein>
<keyword evidence="1" id="KW-0732">Signal</keyword>
<gene>
    <name evidence="2" type="ORF">QTN89_06530</name>
</gene>
<evidence type="ECO:0000313" key="3">
    <source>
        <dbReference type="Proteomes" id="UP001239462"/>
    </source>
</evidence>
<proteinExistence type="predicted"/>
<dbReference type="GO" id="GO:0016798">
    <property type="term" value="F:hydrolase activity, acting on glycosyl bonds"/>
    <property type="evidence" value="ECO:0007669"/>
    <property type="project" value="UniProtKB-KW"/>
</dbReference>
<dbReference type="InterPro" id="IPR036278">
    <property type="entry name" value="Sialidase_sf"/>
</dbReference>
<keyword evidence="3" id="KW-1185">Reference proteome</keyword>
<evidence type="ECO:0000313" key="2">
    <source>
        <dbReference type="EMBL" id="MDM4015079.1"/>
    </source>
</evidence>
<dbReference type="CDD" id="cd15482">
    <property type="entry name" value="Sialidase_non-viral"/>
    <property type="match status" value="1"/>
</dbReference>
<comment type="caution">
    <text evidence="2">The sequence shown here is derived from an EMBL/GenBank/DDBJ whole genome shotgun (WGS) entry which is preliminary data.</text>
</comment>
<dbReference type="EC" id="3.2.1.-" evidence="2"/>
<organism evidence="2 3">
    <name type="scientific">Roseiconus lacunae</name>
    <dbReference type="NCBI Taxonomy" id="2605694"/>
    <lineage>
        <taxon>Bacteria</taxon>
        <taxon>Pseudomonadati</taxon>
        <taxon>Planctomycetota</taxon>
        <taxon>Planctomycetia</taxon>
        <taxon>Pirellulales</taxon>
        <taxon>Pirellulaceae</taxon>
        <taxon>Roseiconus</taxon>
    </lineage>
</organism>
<keyword evidence="2" id="KW-0326">Glycosidase</keyword>
<reference evidence="2 3" key="1">
    <citation type="submission" date="2023-06" db="EMBL/GenBank/DDBJ databases">
        <title>Roseiconus lacunae JC819 isolated from Gulf of Mannar region, Tamil Nadu.</title>
        <authorList>
            <person name="Pk S."/>
            <person name="Ch S."/>
            <person name="Ch V.R."/>
        </authorList>
    </citation>
    <scope>NUCLEOTIDE SEQUENCE [LARGE SCALE GENOMIC DNA]</scope>
    <source>
        <strain evidence="2 3">JC819</strain>
    </source>
</reference>
<dbReference type="SUPFAM" id="SSF50939">
    <property type="entry name" value="Sialidases"/>
    <property type="match status" value="1"/>
</dbReference>
<accession>A0ABT7PFK1</accession>
<dbReference type="EMBL" id="JASZZN010000004">
    <property type="protein sequence ID" value="MDM4015079.1"/>
    <property type="molecule type" value="Genomic_DNA"/>
</dbReference>
<dbReference type="Proteomes" id="UP001239462">
    <property type="component" value="Unassembled WGS sequence"/>
</dbReference>
<sequence>MTTSRNFLVALFYLVGFVCSAQPVTVVRGGANAKPRQPQLCIDQDGAIFLAYGEGNEIFVVRSEDGQNFASEVRVAQLPKLALGMRRGPRINISKNTVVVTAISHETGNLMAWNSTDAGDSWSQGVVVNSVPRSAREGLHGMASGPEGSVYLVWLDLRSGSTEIYLSKSSNAGASWSENVRVYRSPSGTVCECCHPSVSVGPDGRAVVMWRNLVDGDRDMYLTSSDDGQSFDPPQKLGTGSWPLNACPMDGGDLSIDQDGQVTTVWRRQKTIYVSSADKPYEKPIGQGEQPWIANASDGTWLLWLERRSGGLKCLQPDGKQNQLAAKANDPVIESGLDGAVVVAAWEEQVAGETRIVCQMLGQ</sequence>
<name>A0ABT7PFK1_9BACT</name>
<feature type="chain" id="PRO_5045644396" evidence="1">
    <location>
        <begin position="22"/>
        <end position="363"/>
    </location>
</feature>
<evidence type="ECO:0000256" key="1">
    <source>
        <dbReference type="SAM" id="SignalP"/>
    </source>
</evidence>
<feature type="signal peptide" evidence="1">
    <location>
        <begin position="1"/>
        <end position="21"/>
    </location>
</feature>
<keyword evidence="2" id="KW-0378">Hydrolase</keyword>
<dbReference type="RefSeq" id="WP_289162632.1">
    <property type="nucleotide sequence ID" value="NZ_JASZZN010000004.1"/>
</dbReference>